<dbReference type="InterPro" id="IPR050515">
    <property type="entry name" value="Beta-lactam/transpept"/>
</dbReference>
<evidence type="ECO:0000256" key="5">
    <source>
        <dbReference type="ARBA" id="ARBA00022519"/>
    </source>
</evidence>
<keyword evidence="6" id="KW-0645">Protease</keyword>
<evidence type="ECO:0000256" key="2">
    <source>
        <dbReference type="ARBA" id="ARBA00004236"/>
    </source>
</evidence>
<feature type="region of interest" description="Disordered" evidence="14">
    <location>
        <begin position="1"/>
        <end position="31"/>
    </location>
</feature>
<evidence type="ECO:0000256" key="13">
    <source>
        <dbReference type="ARBA" id="ARBA00023316"/>
    </source>
</evidence>
<evidence type="ECO:0000256" key="1">
    <source>
        <dbReference type="ARBA" id="ARBA00004167"/>
    </source>
</evidence>
<dbReference type="GO" id="GO:0005886">
    <property type="term" value="C:plasma membrane"/>
    <property type="evidence" value="ECO:0007669"/>
    <property type="project" value="UniProtKB-SubCell"/>
</dbReference>
<dbReference type="SUPFAM" id="SSF56519">
    <property type="entry name" value="Penicillin binding protein dimerisation domain"/>
    <property type="match status" value="1"/>
</dbReference>
<accession>A0A6J4S7T9</accession>
<dbReference type="Pfam" id="PF00905">
    <property type="entry name" value="Transpeptidase"/>
    <property type="match status" value="1"/>
</dbReference>
<evidence type="ECO:0000256" key="15">
    <source>
        <dbReference type="SAM" id="Phobius"/>
    </source>
</evidence>
<comment type="subcellular location">
    <subcellularLocation>
        <location evidence="2">Cell membrane</location>
    </subcellularLocation>
    <subcellularLocation>
        <location evidence="1">Membrane</location>
        <topology evidence="1">Single-pass membrane protein</topology>
    </subcellularLocation>
</comment>
<evidence type="ECO:0000256" key="6">
    <source>
        <dbReference type="ARBA" id="ARBA00022670"/>
    </source>
</evidence>
<dbReference type="NCBIfam" id="TIGR03423">
    <property type="entry name" value="pbp2_mrdA"/>
    <property type="match status" value="1"/>
</dbReference>
<gene>
    <name evidence="18" type="ORF">AVDCRST_MAG25-3058</name>
</gene>
<feature type="compositionally biased region" description="Low complexity" evidence="14">
    <location>
        <begin position="686"/>
        <end position="701"/>
    </location>
</feature>
<dbReference type="Gene3D" id="3.40.710.10">
    <property type="entry name" value="DD-peptidase/beta-lactamase superfamily"/>
    <property type="match status" value="1"/>
</dbReference>
<feature type="domain" description="Penicillin-binding protein dimerisation" evidence="17">
    <location>
        <begin position="82"/>
        <end position="253"/>
    </location>
</feature>
<dbReference type="GO" id="GO:0071972">
    <property type="term" value="F:peptidoglycan L,D-transpeptidase activity"/>
    <property type="evidence" value="ECO:0007669"/>
    <property type="project" value="TreeGrafter"/>
</dbReference>
<keyword evidence="12 15" id="KW-0472">Membrane</keyword>
<dbReference type="PANTHER" id="PTHR30627:SF2">
    <property type="entry name" value="PEPTIDOGLYCAN D,D-TRANSPEPTIDASE MRDA"/>
    <property type="match status" value="1"/>
</dbReference>
<keyword evidence="9" id="KW-0133">Cell shape</keyword>
<evidence type="ECO:0000256" key="10">
    <source>
        <dbReference type="ARBA" id="ARBA00022984"/>
    </source>
</evidence>
<keyword evidence="4" id="KW-1003">Cell membrane</keyword>
<keyword evidence="7 15" id="KW-0812">Transmembrane</keyword>
<feature type="region of interest" description="Disordered" evidence="14">
    <location>
        <begin position="678"/>
        <end position="752"/>
    </location>
</feature>
<dbReference type="InterPro" id="IPR001460">
    <property type="entry name" value="PCN-bd_Tpept"/>
</dbReference>
<comment type="similarity">
    <text evidence="3">Belongs to the transpeptidase family.</text>
</comment>
<dbReference type="AlphaFoldDB" id="A0A6J4S7T9"/>
<keyword evidence="13" id="KW-0961">Cell wall biogenesis/degradation</keyword>
<dbReference type="Pfam" id="PF03717">
    <property type="entry name" value="PBP_dimer"/>
    <property type="match status" value="1"/>
</dbReference>
<evidence type="ECO:0000256" key="4">
    <source>
        <dbReference type="ARBA" id="ARBA00022475"/>
    </source>
</evidence>
<dbReference type="GO" id="GO:0071555">
    <property type="term" value="P:cell wall organization"/>
    <property type="evidence" value="ECO:0007669"/>
    <property type="project" value="UniProtKB-KW"/>
</dbReference>
<dbReference type="GO" id="GO:0006508">
    <property type="term" value="P:proteolysis"/>
    <property type="evidence" value="ECO:0007669"/>
    <property type="project" value="UniProtKB-KW"/>
</dbReference>
<dbReference type="EMBL" id="CADCVI010000204">
    <property type="protein sequence ID" value="CAA9485535.1"/>
    <property type="molecule type" value="Genomic_DNA"/>
</dbReference>
<feature type="transmembrane region" description="Helical" evidence="15">
    <location>
        <begin position="40"/>
        <end position="60"/>
    </location>
</feature>
<dbReference type="InterPro" id="IPR036138">
    <property type="entry name" value="PBP_dimer_sf"/>
</dbReference>
<evidence type="ECO:0000259" key="17">
    <source>
        <dbReference type="Pfam" id="PF03717"/>
    </source>
</evidence>
<evidence type="ECO:0000256" key="9">
    <source>
        <dbReference type="ARBA" id="ARBA00022960"/>
    </source>
</evidence>
<evidence type="ECO:0000256" key="12">
    <source>
        <dbReference type="ARBA" id="ARBA00023136"/>
    </source>
</evidence>
<feature type="domain" description="Penicillin-binding protein transpeptidase" evidence="16">
    <location>
        <begin position="319"/>
        <end position="671"/>
    </location>
</feature>
<protein>
    <submittedName>
        <fullName evidence="18">Peptidoglycan D,D-transpeptidase MrdA</fullName>
        <ecNumber evidence="18">3.4.16.4</ecNumber>
    </submittedName>
</protein>
<evidence type="ECO:0000256" key="11">
    <source>
        <dbReference type="ARBA" id="ARBA00022989"/>
    </source>
</evidence>
<dbReference type="PANTHER" id="PTHR30627">
    <property type="entry name" value="PEPTIDOGLYCAN D,D-TRANSPEPTIDASE"/>
    <property type="match status" value="1"/>
</dbReference>
<dbReference type="InterPro" id="IPR017790">
    <property type="entry name" value="Penicillin-binding_protein_2"/>
</dbReference>
<organism evidence="18">
    <name type="scientific">uncultured Rubrobacteraceae bacterium</name>
    <dbReference type="NCBI Taxonomy" id="349277"/>
    <lineage>
        <taxon>Bacteria</taxon>
        <taxon>Bacillati</taxon>
        <taxon>Actinomycetota</taxon>
        <taxon>Rubrobacteria</taxon>
        <taxon>Rubrobacterales</taxon>
        <taxon>Rubrobacteraceae</taxon>
        <taxon>environmental samples</taxon>
    </lineage>
</organism>
<dbReference type="SUPFAM" id="SSF56601">
    <property type="entry name" value="beta-lactamase/transpeptidase-like"/>
    <property type="match status" value="1"/>
</dbReference>
<keyword evidence="10" id="KW-0573">Peptidoglycan synthesis</keyword>
<evidence type="ECO:0000313" key="18">
    <source>
        <dbReference type="EMBL" id="CAA9485535.1"/>
    </source>
</evidence>
<keyword evidence="8 18" id="KW-0378">Hydrolase</keyword>
<feature type="compositionally biased region" description="Low complexity" evidence="14">
    <location>
        <begin position="735"/>
        <end position="745"/>
    </location>
</feature>
<sequence>MLRTRPPVDVGRVKRPGKNGPSRRKEPEPSITKARMQVRVVALAMIVAAVFITLGFRLWYLQVITGQEHSSFAQNTTTREVKIPAQRGVIYDRNGEVLANNVPGLNVTIVPNAIPREKVEELAGILEADEEAVLAQYDAAFEYGNQYSPMLVKENASREDVMYVSERTEEFEGLVVNDDYVRNYPESSLASHILGYTGAVTTEELGAGGIYDGLPNDAVVGKGGVELAYEEVLHGKPGKKEYNVDALGREVEVRTADGRRFDGRDEEIPEQGEPARITDPVAGKDVSLTVDMELQQTAEDELDAAIARAQENGYEGSGGAVVAMDPRNGEILAMASRPNFDPQLFVGGITGAEEIEQFDFLNSEYANAPFANRAIAGAYPAASTFKVFTGMAGLAFGVIDAATTVTDTGECWRPRGSIGGCWQGWRENSPKYDVLGPHGTQNFAQALGDSNNKFFYQVADWIWNSTNDENWLPKFYERFGFGAPTGTDLPGEAAGRIPTSQWQEEAGGTPDDKLWTVGRWVNLSIGQGDLLVTPVQLVRGYAAIHNGGTLVTPHVGREIRDQNGEVVEDIAPEPAGKLEGVDPQSLQNTIEGMRMVTAKKGTAENAFKGSKLPIIGKTGTGEMTGGKFVNWFAGWAENQERPLVVLTMVEGGGAFEQGSEVTTAPAARHIIEAYYDVEQSPEDPRPTAAATAAPSPEQPAAGSSVDASPSGPGLGESLAPDTAGGNVLSPAATTPGYAPPVYAEPAYPPIPY</sequence>
<name>A0A6J4S7T9_9ACTN</name>
<dbReference type="InterPro" id="IPR012338">
    <property type="entry name" value="Beta-lactam/transpept-like"/>
</dbReference>
<dbReference type="GO" id="GO:0008360">
    <property type="term" value="P:regulation of cell shape"/>
    <property type="evidence" value="ECO:0007669"/>
    <property type="project" value="UniProtKB-KW"/>
</dbReference>
<dbReference type="GO" id="GO:0009002">
    <property type="term" value="F:serine-type D-Ala-D-Ala carboxypeptidase activity"/>
    <property type="evidence" value="ECO:0007669"/>
    <property type="project" value="UniProtKB-EC"/>
</dbReference>
<dbReference type="GO" id="GO:0008658">
    <property type="term" value="F:penicillin binding"/>
    <property type="evidence" value="ECO:0007669"/>
    <property type="project" value="InterPro"/>
</dbReference>
<evidence type="ECO:0000256" key="8">
    <source>
        <dbReference type="ARBA" id="ARBA00022801"/>
    </source>
</evidence>
<evidence type="ECO:0000256" key="7">
    <source>
        <dbReference type="ARBA" id="ARBA00022692"/>
    </source>
</evidence>
<dbReference type="GO" id="GO:0009252">
    <property type="term" value="P:peptidoglycan biosynthetic process"/>
    <property type="evidence" value="ECO:0007669"/>
    <property type="project" value="UniProtKB-KW"/>
</dbReference>
<proteinExistence type="inferred from homology"/>
<reference evidence="18" key="1">
    <citation type="submission" date="2020-02" db="EMBL/GenBank/DDBJ databases">
        <authorList>
            <person name="Meier V. D."/>
        </authorList>
    </citation>
    <scope>NUCLEOTIDE SEQUENCE</scope>
    <source>
        <strain evidence="18">AVDCRST_MAG25</strain>
    </source>
</reference>
<dbReference type="Gene3D" id="3.90.1310.10">
    <property type="entry name" value="Penicillin-binding protein 2a (Domain 2)"/>
    <property type="match status" value="1"/>
</dbReference>
<evidence type="ECO:0000256" key="14">
    <source>
        <dbReference type="SAM" id="MobiDB-lite"/>
    </source>
</evidence>
<evidence type="ECO:0000256" key="3">
    <source>
        <dbReference type="ARBA" id="ARBA00007171"/>
    </source>
</evidence>
<evidence type="ECO:0000259" key="16">
    <source>
        <dbReference type="Pfam" id="PF00905"/>
    </source>
</evidence>
<keyword evidence="18" id="KW-0121">Carboxypeptidase</keyword>
<dbReference type="EC" id="3.4.16.4" evidence="18"/>
<dbReference type="InterPro" id="IPR005311">
    <property type="entry name" value="PBP_dimer"/>
</dbReference>
<keyword evidence="11 15" id="KW-1133">Transmembrane helix</keyword>
<keyword evidence="5" id="KW-0997">Cell inner membrane</keyword>